<protein>
    <submittedName>
        <fullName evidence="2">Uncharacterized protein</fullName>
    </submittedName>
</protein>
<organism evidence="2 3">
    <name type="scientific">Trichostrongylus colubriformis</name>
    <name type="common">Black scour worm</name>
    <dbReference type="NCBI Taxonomy" id="6319"/>
    <lineage>
        <taxon>Eukaryota</taxon>
        <taxon>Metazoa</taxon>
        <taxon>Ecdysozoa</taxon>
        <taxon>Nematoda</taxon>
        <taxon>Chromadorea</taxon>
        <taxon>Rhabditida</taxon>
        <taxon>Rhabditina</taxon>
        <taxon>Rhabditomorpha</taxon>
        <taxon>Strongyloidea</taxon>
        <taxon>Trichostrongylidae</taxon>
        <taxon>Trichostrongylus</taxon>
    </lineage>
</organism>
<dbReference type="EMBL" id="WIXE01017460">
    <property type="protein sequence ID" value="KAK5971732.1"/>
    <property type="molecule type" value="Genomic_DNA"/>
</dbReference>
<feature type="region of interest" description="Disordered" evidence="1">
    <location>
        <begin position="479"/>
        <end position="596"/>
    </location>
</feature>
<reference evidence="2 3" key="1">
    <citation type="submission" date="2019-10" db="EMBL/GenBank/DDBJ databases">
        <title>Assembly and Annotation for the nematode Trichostrongylus colubriformis.</title>
        <authorList>
            <person name="Martin J."/>
        </authorList>
    </citation>
    <scope>NUCLEOTIDE SEQUENCE [LARGE SCALE GENOMIC DNA]</scope>
    <source>
        <strain evidence="2">G859</strain>
        <tissue evidence="2">Whole worm</tissue>
    </source>
</reference>
<evidence type="ECO:0000256" key="1">
    <source>
        <dbReference type="SAM" id="MobiDB-lite"/>
    </source>
</evidence>
<feature type="compositionally biased region" description="Basic and acidic residues" evidence="1">
    <location>
        <begin position="499"/>
        <end position="509"/>
    </location>
</feature>
<keyword evidence="3" id="KW-1185">Reference proteome</keyword>
<name>A0AAN8IJK9_TRICO</name>
<evidence type="ECO:0000313" key="2">
    <source>
        <dbReference type="EMBL" id="KAK5971732.1"/>
    </source>
</evidence>
<proteinExistence type="predicted"/>
<comment type="caution">
    <text evidence="2">The sequence shown here is derived from an EMBL/GenBank/DDBJ whole genome shotgun (WGS) entry which is preliminary data.</text>
</comment>
<feature type="compositionally biased region" description="Pro residues" evidence="1">
    <location>
        <begin position="261"/>
        <end position="271"/>
    </location>
</feature>
<sequence>MSTLIHPPEANSSAHDAVMQSMLQSPLRIFRCYICVEHRLCAPLQDLSLLVEHLAKHFEFHLYECRGCDLKFVTPFIANFHIKEGKCKKEDGELSDDGGPLLHVIDLDTVDFVMFCHLQNAITKCTELMLYELNYGEEDLMNCLVFNKEPALCPVSPDPIIRRERQMQTSPPRPEPHPLPCPSHVVTPVAQATPAMVSEAPSDLVDGFSLVSDDELEPSERIELSRNGMDDDLVTMNSSPSNTVAVETPQQCPPDSSSVPSAPPSQSPPHSNPISSFNSLQVNDIFSHDVPPRTDRRQHVVMPERSYAATSTIFVEADSSSSSVTNSTQAPFFFQAPSANQSRSQPNMVPPSNEPVYPVLTPVFAPDMIYRSYALYHHDQEQNPSAEQIPVPNFADCHRCTDGGVYFPTENDSGDNMVLPRSSNSEWVGCVNSHPVDSRFRFGAEMSGHSEKTFMCKHERGNRRRHSYGITVLHAVDPHLITSTQQSTDRVRRSRGTRTARERSRKAEPSRNNSSRSRNRSRNQRIHIPENSREKPPCSSLERDPPRWRHRSASPNDFQMFPASVLDGEVVPLSRDRSKCRSRSRRRRENDGEDEHERMEKLLLNCQRGGGTQEKEKCLEKSVTSDDVMRTEQIPLQEDDEVIGIMERVKARAARSRNNGILLRFSDWKKRQLRRAQLLSLRENRQD</sequence>
<gene>
    <name evidence="2" type="ORF">GCK32_004935</name>
</gene>
<evidence type="ECO:0000313" key="3">
    <source>
        <dbReference type="Proteomes" id="UP001331761"/>
    </source>
</evidence>
<dbReference type="Proteomes" id="UP001331761">
    <property type="component" value="Unassembled WGS sequence"/>
</dbReference>
<feature type="compositionally biased region" description="Basic and acidic residues" evidence="1">
    <location>
        <begin position="527"/>
        <end position="547"/>
    </location>
</feature>
<feature type="compositionally biased region" description="Polar residues" evidence="1">
    <location>
        <begin position="237"/>
        <end position="250"/>
    </location>
</feature>
<dbReference type="AlphaFoldDB" id="A0AAN8IJK9"/>
<accession>A0AAN8IJK9</accession>
<feature type="region of interest" description="Disordered" evidence="1">
    <location>
        <begin position="237"/>
        <end position="277"/>
    </location>
</feature>